<reference evidence="3" key="1">
    <citation type="submission" date="2015-04" db="EMBL/GenBank/DDBJ databases">
        <authorList>
            <person name="Schardt J."/>
            <person name="Mueller-Herbst S."/>
            <person name="Scherer S."/>
            <person name="Huptas C."/>
        </authorList>
    </citation>
    <scope>NUCLEOTIDE SEQUENCE [LARGE SCALE GENOMIC DNA]</scope>
    <source>
        <strain evidence="3">Kiel-L1</strain>
    </source>
</reference>
<feature type="domain" description="HTH cro/C1-type" evidence="1">
    <location>
        <begin position="17"/>
        <end position="63"/>
    </location>
</feature>
<dbReference type="GO" id="GO:0003677">
    <property type="term" value="F:DNA binding"/>
    <property type="evidence" value="ECO:0007669"/>
    <property type="project" value="InterPro"/>
</dbReference>
<accession>A0A3D8TS52</accession>
<proteinExistence type="predicted"/>
<dbReference type="AlphaFoldDB" id="A0A3D8TS52"/>
<name>A0A3D8TS52_9LIST</name>
<evidence type="ECO:0000259" key="1">
    <source>
        <dbReference type="PROSITE" id="PS50943"/>
    </source>
</evidence>
<sequence>MFLDFIATRVNQIREGKVTAQTMSEELGQNKAYINKIENKRSKPSIDGLYYILDYLNTPVSVFFDKDVEMPSELVELIELSKKLTPEEMKLIIDMCKHLNKNKA</sequence>
<dbReference type="EMBL" id="LARY01000002">
    <property type="protein sequence ID" value="RDX01517.1"/>
    <property type="molecule type" value="Genomic_DNA"/>
</dbReference>
<evidence type="ECO:0000313" key="2">
    <source>
        <dbReference type="EMBL" id="RDX01517.1"/>
    </source>
</evidence>
<comment type="caution">
    <text evidence="2">The sequence shown here is derived from an EMBL/GenBank/DDBJ whole genome shotgun (WGS) entry which is preliminary data.</text>
</comment>
<dbReference type="Gene3D" id="1.10.260.40">
    <property type="entry name" value="lambda repressor-like DNA-binding domains"/>
    <property type="match status" value="1"/>
</dbReference>
<dbReference type="SUPFAM" id="SSF47413">
    <property type="entry name" value="lambda repressor-like DNA-binding domains"/>
    <property type="match status" value="1"/>
</dbReference>
<dbReference type="SMART" id="SM00530">
    <property type="entry name" value="HTH_XRE"/>
    <property type="match status" value="1"/>
</dbReference>
<dbReference type="Pfam" id="PF01381">
    <property type="entry name" value="HTH_3"/>
    <property type="match status" value="1"/>
</dbReference>
<dbReference type="CDD" id="cd00093">
    <property type="entry name" value="HTH_XRE"/>
    <property type="match status" value="1"/>
</dbReference>
<dbReference type="InterPro" id="IPR001387">
    <property type="entry name" value="Cro/C1-type_HTH"/>
</dbReference>
<dbReference type="PROSITE" id="PS50943">
    <property type="entry name" value="HTH_CROC1"/>
    <property type="match status" value="1"/>
</dbReference>
<evidence type="ECO:0000313" key="3">
    <source>
        <dbReference type="Proteomes" id="UP000257055"/>
    </source>
</evidence>
<keyword evidence="3" id="KW-1185">Reference proteome</keyword>
<organism evidence="2 3">
    <name type="scientific">Listeria kieliensis</name>
    <dbReference type="NCBI Taxonomy" id="1621700"/>
    <lineage>
        <taxon>Bacteria</taxon>
        <taxon>Bacillati</taxon>
        <taxon>Bacillota</taxon>
        <taxon>Bacilli</taxon>
        <taxon>Bacillales</taxon>
        <taxon>Listeriaceae</taxon>
        <taxon>Listeria</taxon>
    </lineage>
</organism>
<dbReference type="InterPro" id="IPR010982">
    <property type="entry name" value="Lambda_DNA-bd_dom_sf"/>
</dbReference>
<protein>
    <recommendedName>
        <fullName evidence="1">HTH cro/C1-type domain-containing protein</fullName>
    </recommendedName>
</protein>
<dbReference type="Proteomes" id="UP000257055">
    <property type="component" value="Unassembled WGS sequence"/>
</dbReference>
<gene>
    <name evidence="2" type="ORF">UR08_07805</name>
</gene>